<keyword evidence="1" id="KW-0472">Membrane</keyword>
<evidence type="ECO:0000313" key="3">
    <source>
        <dbReference type="Proteomes" id="UP000319209"/>
    </source>
</evidence>
<feature type="transmembrane region" description="Helical" evidence="1">
    <location>
        <begin position="145"/>
        <end position="163"/>
    </location>
</feature>
<keyword evidence="1" id="KW-1133">Transmembrane helix</keyword>
<reference evidence="2 3" key="1">
    <citation type="submission" date="2019-07" db="EMBL/GenBank/DDBJ databases">
        <title>Genome sequencing for Formosa sp. PS13.</title>
        <authorList>
            <person name="Park S.-J."/>
        </authorList>
    </citation>
    <scope>NUCLEOTIDE SEQUENCE [LARGE SCALE GENOMIC DNA]</scope>
    <source>
        <strain evidence="2 3">PS13</strain>
    </source>
</reference>
<evidence type="ECO:0000313" key="2">
    <source>
        <dbReference type="EMBL" id="QDO92787.1"/>
    </source>
</evidence>
<dbReference type="OrthoDB" id="1132160at2"/>
<gene>
    <name evidence="2" type="ORF">FNB79_01945</name>
</gene>
<accession>A0A516GMN8</accession>
<dbReference type="KEGG" id="fop:FNB79_01945"/>
<sequence>MNSNFISQILRFIVLILVQITILNHINFLEYLNPYLYILFIVLYPIKNDRMVFLLVSFLLGLVVDMFSDSGGIHAAACVTITYLRPLILKWTLGTVYEYQSIKFNNIDFSARLMYISILTIIHHLILFLLEVFNFSEIFLTLKKTLFSSIFTILLCIIVTIIFSKRSK</sequence>
<organism evidence="2 3">
    <name type="scientific">Formosa sediminum</name>
    <dbReference type="NCBI Taxonomy" id="2594004"/>
    <lineage>
        <taxon>Bacteria</taxon>
        <taxon>Pseudomonadati</taxon>
        <taxon>Bacteroidota</taxon>
        <taxon>Flavobacteriia</taxon>
        <taxon>Flavobacteriales</taxon>
        <taxon>Flavobacteriaceae</taxon>
        <taxon>Formosa</taxon>
    </lineage>
</organism>
<dbReference type="AlphaFoldDB" id="A0A516GMN8"/>
<dbReference type="Proteomes" id="UP000319209">
    <property type="component" value="Chromosome"/>
</dbReference>
<name>A0A516GMN8_9FLAO</name>
<protein>
    <submittedName>
        <fullName evidence="2">Rod shape-determining protein MreD</fullName>
    </submittedName>
</protein>
<evidence type="ECO:0000256" key="1">
    <source>
        <dbReference type="SAM" id="Phobius"/>
    </source>
</evidence>
<keyword evidence="3" id="KW-1185">Reference proteome</keyword>
<feature type="transmembrane region" description="Helical" evidence="1">
    <location>
        <begin position="51"/>
        <end position="67"/>
    </location>
</feature>
<feature type="transmembrane region" description="Helical" evidence="1">
    <location>
        <begin position="12"/>
        <end position="44"/>
    </location>
</feature>
<proteinExistence type="predicted"/>
<dbReference type="EMBL" id="CP041637">
    <property type="protein sequence ID" value="QDO92787.1"/>
    <property type="molecule type" value="Genomic_DNA"/>
</dbReference>
<keyword evidence="1" id="KW-0812">Transmembrane</keyword>
<feature type="transmembrane region" description="Helical" evidence="1">
    <location>
        <begin position="113"/>
        <end position="133"/>
    </location>
</feature>
<dbReference type="RefSeq" id="WP_143379696.1">
    <property type="nucleotide sequence ID" value="NZ_CP041637.1"/>
</dbReference>